<accession>A0A1W1I5X2</accession>
<organism evidence="1 2">
    <name type="scientific">Nitrospira japonica</name>
    <dbReference type="NCBI Taxonomy" id="1325564"/>
    <lineage>
        <taxon>Bacteria</taxon>
        <taxon>Pseudomonadati</taxon>
        <taxon>Nitrospirota</taxon>
        <taxon>Nitrospiria</taxon>
        <taxon>Nitrospirales</taxon>
        <taxon>Nitrospiraceae</taxon>
        <taxon>Nitrospira</taxon>
    </lineage>
</organism>
<protein>
    <submittedName>
        <fullName evidence="1">Uncharacterized protein</fullName>
    </submittedName>
</protein>
<keyword evidence="2" id="KW-1185">Reference proteome</keyword>
<evidence type="ECO:0000313" key="1">
    <source>
        <dbReference type="EMBL" id="SLM48407.1"/>
    </source>
</evidence>
<dbReference type="Proteomes" id="UP000192042">
    <property type="component" value="Chromosome I"/>
</dbReference>
<reference evidence="1 2" key="1">
    <citation type="submission" date="2017-03" db="EMBL/GenBank/DDBJ databases">
        <authorList>
            <person name="Afonso C.L."/>
            <person name="Miller P.J."/>
            <person name="Scott M.A."/>
            <person name="Spackman E."/>
            <person name="Goraichik I."/>
            <person name="Dimitrov K.M."/>
            <person name="Suarez D.L."/>
            <person name="Swayne D.E."/>
        </authorList>
    </citation>
    <scope>NUCLEOTIDE SEQUENCE [LARGE SCALE GENOMIC DNA]</scope>
    <source>
        <strain evidence="1">Genome sequencing of Nitrospira japonica strain NJ11</strain>
    </source>
</reference>
<proteinExistence type="predicted"/>
<gene>
    <name evidence="1" type="ORF">NSJP_2235</name>
</gene>
<dbReference type="EMBL" id="LT828648">
    <property type="protein sequence ID" value="SLM48407.1"/>
    <property type="molecule type" value="Genomic_DNA"/>
</dbReference>
<dbReference type="KEGG" id="nja:NSJP_2235"/>
<dbReference type="STRING" id="1325564.NSJP_2235"/>
<evidence type="ECO:0000313" key="2">
    <source>
        <dbReference type="Proteomes" id="UP000192042"/>
    </source>
</evidence>
<dbReference type="AlphaFoldDB" id="A0A1W1I5X2"/>
<sequence>MPRVTLHPGVLAVPDPLLGRNSFEEYLRKLLEWSSILNANWVALCISLRSHEVLAASNSYPNREDLSKSFQSFGIREYSINDIASVVTFILTKSMALEAETGIQDASWTKFQCTPPIHSAGTNDPFHDELTRLLVILSIHLRHLDRNRSNHVLAVATRPNNVSEAAVHADIDLIEFTSATTHVNTPLSLKESIIICDDHLSLVCALDECELISTAFDQESVARSIRIAWVKESISAGLKATMEDTPPFRIGNEFLTSVRDSGVLSSTGKTQKLMSTILDVLLRRNLQKSHALRRDSGGASCTVRRGTDKAIRWDIDYEHHLHVWDMQNGIPEFASVVPHHIMDIPS</sequence>
<name>A0A1W1I5X2_9BACT</name>